<accession>A0ABV0SQ85</accession>
<protein>
    <submittedName>
        <fullName evidence="1">Uncharacterized protein</fullName>
    </submittedName>
</protein>
<name>A0ABV0SQ85_9TELE</name>
<organism evidence="1 2">
    <name type="scientific">Ilyodon furcidens</name>
    <name type="common">goldbreast splitfin</name>
    <dbReference type="NCBI Taxonomy" id="33524"/>
    <lineage>
        <taxon>Eukaryota</taxon>
        <taxon>Metazoa</taxon>
        <taxon>Chordata</taxon>
        <taxon>Craniata</taxon>
        <taxon>Vertebrata</taxon>
        <taxon>Euteleostomi</taxon>
        <taxon>Actinopterygii</taxon>
        <taxon>Neopterygii</taxon>
        <taxon>Teleostei</taxon>
        <taxon>Neoteleostei</taxon>
        <taxon>Acanthomorphata</taxon>
        <taxon>Ovalentaria</taxon>
        <taxon>Atherinomorphae</taxon>
        <taxon>Cyprinodontiformes</taxon>
        <taxon>Goodeidae</taxon>
        <taxon>Ilyodon</taxon>
    </lineage>
</organism>
<keyword evidence="2" id="KW-1185">Reference proteome</keyword>
<sequence length="120" mass="13611">MLEGVVTVWSDLLDGDGPNIMKVATELYISRARGPCLVGWYVVQSLVQSLQQQRPNLPSIVHRELWDVLVFFFLTKLMNLCFKIPYSFKHLAQAESSHSSLVGCHYVHCHAPQTVKQTVI</sequence>
<reference evidence="1 2" key="1">
    <citation type="submission" date="2021-06" db="EMBL/GenBank/DDBJ databases">
        <authorList>
            <person name="Palmer J.M."/>
        </authorList>
    </citation>
    <scope>NUCLEOTIDE SEQUENCE [LARGE SCALE GENOMIC DNA]</scope>
    <source>
        <strain evidence="2">if_2019</strain>
        <tissue evidence="1">Muscle</tissue>
    </source>
</reference>
<proteinExistence type="predicted"/>
<evidence type="ECO:0000313" key="1">
    <source>
        <dbReference type="EMBL" id="MEQ2221527.1"/>
    </source>
</evidence>
<gene>
    <name evidence="1" type="ORF">ILYODFUR_016862</name>
</gene>
<comment type="caution">
    <text evidence="1">The sequence shown here is derived from an EMBL/GenBank/DDBJ whole genome shotgun (WGS) entry which is preliminary data.</text>
</comment>
<dbReference type="EMBL" id="JAHRIQ010001555">
    <property type="protein sequence ID" value="MEQ2221527.1"/>
    <property type="molecule type" value="Genomic_DNA"/>
</dbReference>
<dbReference type="Proteomes" id="UP001482620">
    <property type="component" value="Unassembled WGS sequence"/>
</dbReference>
<evidence type="ECO:0000313" key="2">
    <source>
        <dbReference type="Proteomes" id="UP001482620"/>
    </source>
</evidence>